<dbReference type="Gene3D" id="1.10.1660.10">
    <property type="match status" value="1"/>
</dbReference>
<dbReference type="PANTHER" id="PTHR30204:SF90">
    <property type="entry name" value="HTH-TYPE TRANSCRIPTIONAL ACTIVATOR MTA"/>
    <property type="match status" value="1"/>
</dbReference>
<dbReference type="SMART" id="SM00422">
    <property type="entry name" value="HTH_MERR"/>
    <property type="match status" value="1"/>
</dbReference>
<dbReference type="CDD" id="cd01106">
    <property type="entry name" value="HTH_TipAL-Mta"/>
    <property type="match status" value="1"/>
</dbReference>
<comment type="caution">
    <text evidence="6">The sequence shown here is derived from an EMBL/GenBank/DDBJ whole genome shotgun (WGS) entry which is preliminary data.</text>
</comment>
<feature type="domain" description="HTH merR-type" evidence="5">
    <location>
        <begin position="1"/>
        <end position="71"/>
    </location>
</feature>
<dbReference type="Pfam" id="PF07739">
    <property type="entry name" value="TipAS"/>
    <property type="match status" value="1"/>
</dbReference>
<dbReference type="RefSeq" id="WP_250098363.1">
    <property type="nucleotide sequence ID" value="NZ_JAKRYL010000030.1"/>
</dbReference>
<dbReference type="AlphaFoldDB" id="A0A9X2CWE0"/>
<evidence type="ECO:0000313" key="6">
    <source>
        <dbReference type="EMBL" id="MCL7749503.1"/>
    </source>
</evidence>
<evidence type="ECO:0000259" key="5">
    <source>
        <dbReference type="PROSITE" id="PS50937"/>
    </source>
</evidence>
<dbReference type="GO" id="GO:0003700">
    <property type="term" value="F:DNA-binding transcription factor activity"/>
    <property type="evidence" value="ECO:0007669"/>
    <property type="project" value="InterPro"/>
</dbReference>
<dbReference type="PANTHER" id="PTHR30204">
    <property type="entry name" value="REDOX-CYCLING DRUG-SENSING TRANSCRIPTIONAL ACTIVATOR SOXR"/>
    <property type="match status" value="1"/>
</dbReference>
<dbReference type="PRINTS" id="PR00040">
    <property type="entry name" value="HTHMERR"/>
</dbReference>
<evidence type="ECO:0000256" key="2">
    <source>
        <dbReference type="ARBA" id="ARBA00023125"/>
    </source>
</evidence>
<evidence type="ECO:0000256" key="3">
    <source>
        <dbReference type="ARBA" id="ARBA00023159"/>
    </source>
</evidence>
<dbReference type="EMBL" id="JAKRYL010000030">
    <property type="protein sequence ID" value="MCL7749503.1"/>
    <property type="molecule type" value="Genomic_DNA"/>
</dbReference>
<dbReference type="InterPro" id="IPR047057">
    <property type="entry name" value="MerR_fam"/>
</dbReference>
<dbReference type="InterPro" id="IPR000551">
    <property type="entry name" value="MerR-type_HTH_dom"/>
</dbReference>
<reference evidence="6" key="1">
    <citation type="submission" date="2022-02" db="EMBL/GenBank/DDBJ databases">
        <title>Halalkalibacter sp. nov. isolated from Lonar Lake, India.</title>
        <authorList>
            <person name="Joshi A."/>
            <person name="Thite S."/>
            <person name="Lodha T."/>
        </authorList>
    </citation>
    <scope>NUCLEOTIDE SEQUENCE</scope>
    <source>
        <strain evidence="6">MEB205</strain>
    </source>
</reference>
<sequence length="258" mass="29666">MEYTVKKLAQLSGVSSRTLRYYDQIGLLKPARINSSGYRIYGQKEVDRLQQILFYRELEVSLDEIINIINQPTFNQIAALKDHYSHLEKKRARLDTLMATVEKTIISKQGGKPVPDKEKFEGLKEKMIKENEHKYGEEIRKKYGEDTVNNSNAKLRGMSQEDYEAMTNLGTEILVLLKRAHETQDPASDIAQELAAKHKEWLLFSWPSYSKEAHAGLVEMYVADERFTAFYDKTVKGGTQFLREAVLIYLGMDKEGTS</sequence>
<keyword evidence="3" id="KW-0010">Activator</keyword>
<protein>
    <submittedName>
        <fullName evidence="6">MerR family transcriptional regulator</fullName>
    </submittedName>
</protein>
<dbReference type="Gene3D" id="1.10.490.50">
    <property type="entry name" value="Antibiotic binding domain of TipA-like multidrug resistance regulators"/>
    <property type="match status" value="1"/>
</dbReference>
<dbReference type="InterPro" id="IPR009061">
    <property type="entry name" value="DNA-bd_dom_put_sf"/>
</dbReference>
<dbReference type="Pfam" id="PF13411">
    <property type="entry name" value="MerR_1"/>
    <property type="match status" value="1"/>
</dbReference>
<dbReference type="InterPro" id="IPR012925">
    <property type="entry name" value="TipAS_dom"/>
</dbReference>
<keyword evidence="4" id="KW-0804">Transcription</keyword>
<dbReference type="Proteomes" id="UP001139150">
    <property type="component" value="Unassembled WGS sequence"/>
</dbReference>
<keyword evidence="1" id="KW-0805">Transcription regulation</keyword>
<evidence type="ECO:0000256" key="4">
    <source>
        <dbReference type="ARBA" id="ARBA00023163"/>
    </source>
</evidence>
<proteinExistence type="predicted"/>
<evidence type="ECO:0000313" key="7">
    <source>
        <dbReference type="Proteomes" id="UP001139150"/>
    </source>
</evidence>
<keyword evidence="2" id="KW-0238">DNA-binding</keyword>
<gene>
    <name evidence="6" type="ORF">MF646_20500</name>
</gene>
<keyword evidence="7" id="KW-1185">Reference proteome</keyword>
<dbReference type="InterPro" id="IPR036244">
    <property type="entry name" value="TipA-like_antibiotic-bd"/>
</dbReference>
<accession>A0A9X2CWE0</accession>
<dbReference type="SUPFAM" id="SSF89082">
    <property type="entry name" value="Antibiotic binding domain of TipA-like multidrug resistance regulators"/>
    <property type="match status" value="1"/>
</dbReference>
<name>A0A9X2CWE0_9BACI</name>
<organism evidence="6 7">
    <name type="scientific">Halalkalibacter alkaliphilus</name>
    <dbReference type="NCBI Taxonomy" id="2917993"/>
    <lineage>
        <taxon>Bacteria</taxon>
        <taxon>Bacillati</taxon>
        <taxon>Bacillota</taxon>
        <taxon>Bacilli</taxon>
        <taxon>Bacillales</taxon>
        <taxon>Bacillaceae</taxon>
        <taxon>Halalkalibacter</taxon>
    </lineage>
</organism>
<dbReference type="PROSITE" id="PS50937">
    <property type="entry name" value="HTH_MERR_2"/>
    <property type="match status" value="1"/>
</dbReference>
<dbReference type="GO" id="GO:0003677">
    <property type="term" value="F:DNA binding"/>
    <property type="evidence" value="ECO:0007669"/>
    <property type="project" value="UniProtKB-KW"/>
</dbReference>
<dbReference type="SUPFAM" id="SSF46955">
    <property type="entry name" value="Putative DNA-binding domain"/>
    <property type="match status" value="1"/>
</dbReference>
<evidence type="ECO:0000256" key="1">
    <source>
        <dbReference type="ARBA" id="ARBA00023015"/>
    </source>
</evidence>